<protein>
    <submittedName>
        <fullName evidence="2">Putative ovule protein</fullName>
    </submittedName>
</protein>
<dbReference type="EMBL" id="GEDG01011270">
    <property type="protein sequence ID" value="JAP27345.1"/>
    <property type="molecule type" value="Transcribed_RNA"/>
</dbReference>
<evidence type="ECO:0000256" key="1">
    <source>
        <dbReference type="SAM" id="SignalP"/>
    </source>
</evidence>
<sequence length="75" mass="8721">MLNLLISCCLYFGFPTSLSLYEMSSDKKMMALTYSSQKESTISQQKELLKLSSEDMICMYSCQLTKRKCFYRGDE</sequence>
<keyword evidence="1" id="KW-0732">Signal</keyword>
<proteinExistence type="predicted"/>
<name>A0A0V0I436_SOLCH</name>
<evidence type="ECO:0000313" key="2">
    <source>
        <dbReference type="EMBL" id="JAP27345.1"/>
    </source>
</evidence>
<accession>A0A0V0I436</accession>
<reference evidence="2" key="1">
    <citation type="submission" date="2015-12" db="EMBL/GenBank/DDBJ databases">
        <title>Gene expression during late stages of embryo sac development: a critical building block for successful pollen-pistil interactions.</title>
        <authorList>
            <person name="Liu Y."/>
            <person name="Joly V."/>
            <person name="Sabar M."/>
            <person name="Matton D.P."/>
        </authorList>
    </citation>
    <scope>NUCLEOTIDE SEQUENCE</scope>
</reference>
<feature type="chain" id="PRO_5006866213" evidence="1">
    <location>
        <begin position="20"/>
        <end position="75"/>
    </location>
</feature>
<feature type="signal peptide" evidence="1">
    <location>
        <begin position="1"/>
        <end position="19"/>
    </location>
</feature>
<dbReference type="AlphaFoldDB" id="A0A0V0I436"/>
<organism evidence="2">
    <name type="scientific">Solanum chacoense</name>
    <name type="common">Chaco potato</name>
    <dbReference type="NCBI Taxonomy" id="4108"/>
    <lineage>
        <taxon>Eukaryota</taxon>
        <taxon>Viridiplantae</taxon>
        <taxon>Streptophyta</taxon>
        <taxon>Embryophyta</taxon>
        <taxon>Tracheophyta</taxon>
        <taxon>Spermatophyta</taxon>
        <taxon>Magnoliopsida</taxon>
        <taxon>eudicotyledons</taxon>
        <taxon>Gunneridae</taxon>
        <taxon>Pentapetalae</taxon>
        <taxon>asterids</taxon>
        <taxon>lamiids</taxon>
        <taxon>Solanales</taxon>
        <taxon>Solanaceae</taxon>
        <taxon>Solanoideae</taxon>
        <taxon>Solaneae</taxon>
        <taxon>Solanum</taxon>
    </lineage>
</organism>